<feature type="domain" description="SprT-like" evidence="2">
    <location>
        <begin position="259"/>
        <end position="412"/>
    </location>
</feature>
<evidence type="ECO:0000256" key="1">
    <source>
        <dbReference type="SAM" id="MobiDB-lite"/>
    </source>
</evidence>
<protein>
    <recommendedName>
        <fullName evidence="2">SprT-like domain-containing protein</fullName>
    </recommendedName>
</protein>
<dbReference type="EMBL" id="CAJGYM010000008">
    <property type="protein sequence ID" value="CAD6188221.1"/>
    <property type="molecule type" value="Genomic_DNA"/>
</dbReference>
<feature type="compositionally biased region" description="Acidic residues" evidence="1">
    <location>
        <begin position="181"/>
        <end position="197"/>
    </location>
</feature>
<dbReference type="SMART" id="SM00731">
    <property type="entry name" value="SprT"/>
    <property type="match status" value="1"/>
</dbReference>
<organism evidence="3 4">
    <name type="scientific">Caenorhabditis auriculariae</name>
    <dbReference type="NCBI Taxonomy" id="2777116"/>
    <lineage>
        <taxon>Eukaryota</taxon>
        <taxon>Metazoa</taxon>
        <taxon>Ecdysozoa</taxon>
        <taxon>Nematoda</taxon>
        <taxon>Chromadorea</taxon>
        <taxon>Rhabditida</taxon>
        <taxon>Rhabditina</taxon>
        <taxon>Rhabditomorpha</taxon>
        <taxon>Rhabditoidea</taxon>
        <taxon>Rhabditidae</taxon>
        <taxon>Peloderinae</taxon>
        <taxon>Caenorhabditis</taxon>
    </lineage>
</organism>
<proteinExistence type="predicted"/>
<comment type="caution">
    <text evidence="3">The sequence shown here is derived from an EMBL/GenBank/DDBJ whole genome shotgun (WGS) entry which is preliminary data.</text>
</comment>
<name>A0A8S1GYB2_9PELO</name>
<accession>A0A8S1GYB2</accession>
<feature type="compositionally biased region" description="Polar residues" evidence="1">
    <location>
        <begin position="22"/>
        <end position="37"/>
    </location>
</feature>
<dbReference type="PANTHER" id="PTHR23099:SF0">
    <property type="entry name" value="GERM CELL NUCLEAR ACIDIC PROTEIN"/>
    <property type="match status" value="1"/>
</dbReference>
<dbReference type="GO" id="GO:0005634">
    <property type="term" value="C:nucleus"/>
    <property type="evidence" value="ECO:0007669"/>
    <property type="project" value="TreeGrafter"/>
</dbReference>
<evidence type="ECO:0000313" key="3">
    <source>
        <dbReference type="EMBL" id="CAD6188221.1"/>
    </source>
</evidence>
<reference evidence="3" key="1">
    <citation type="submission" date="2020-10" db="EMBL/GenBank/DDBJ databases">
        <authorList>
            <person name="Kikuchi T."/>
        </authorList>
    </citation>
    <scope>NUCLEOTIDE SEQUENCE</scope>
    <source>
        <strain evidence="3">NKZ352</strain>
    </source>
</reference>
<evidence type="ECO:0000259" key="2">
    <source>
        <dbReference type="SMART" id="SM00731"/>
    </source>
</evidence>
<dbReference type="OrthoDB" id="20772at2759"/>
<dbReference type="Pfam" id="PF10263">
    <property type="entry name" value="SprT-like"/>
    <property type="match status" value="1"/>
</dbReference>
<feature type="region of interest" description="Disordered" evidence="1">
    <location>
        <begin position="128"/>
        <end position="148"/>
    </location>
</feature>
<feature type="region of interest" description="Disordered" evidence="1">
    <location>
        <begin position="181"/>
        <end position="215"/>
    </location>
</feature>
<dbReference type="Proteomes" id="UP000835052">
    <property type="component" value="Unassembled WGS sequence"/>
</dbReference>
<feature type="compositionally biased region" description="Low complexity" evidence="1">
    <location>
        <begin position="10"/>
        <end position="21"/>
    </location>
</feature>
<dbReference type="InterPro" id="IPR035240">
    <property type="entry name" value="SprT_Zn_ribbon"/>
</dbReference>
<gene>
    <name evidence="3" type="ORF">CAUJ_LOCUS4140</name>
</gene>
<sequence>MNTREILTDSSLNRSGSSTSSYVTAENDSFGNMSPNEKATKDLRDSADEEDHNCLENNYYVNDENEISMLEANLSIMSISPRSANSRSETKNRETLNKAPSLLEIEDEDQKKLLAECYPELFDATRTTAEEKKEEMARRSVSPPGDDSFERYLAVLRTPAKKTEKKCESRLDEKFVVDDDEVEFEDDSEESDNEEDYTSSSEEERAVRTKTLESTRSKRKLDEDELFLHSLSKESTCSRHQEALVFVKNGKLRGEKLRTALTAKLVEIFIRRCFNKTLETAMRVIWNPRLRKTAGLCKNHRDGSSTIELSTKVCDTAERVRDTLVHEMCHAAVWVVERRYRECHGPVWKKWAYTCMKTFRTLPLIERCHNYEISAKFVYVCEGCKQTIKRQSKSLDTTAKVCGICGGRFALFVNDSRKETKVLASERTASGFALFVQQNYASFKKNELKHAEVMKLLSADYKKKTEQVTVSESL</sequence>
<dbReference type="Pfam" id="PF17283">
    <property type="entry name" value="Zn_ribbon_SprT"/>
    <property type="match status" value="1"/>
</dbReference>
<keyword evidence="4" id="KW-1185">Reference proteome</keyword>
<dbReference type="InterPro" id="IPR006640">
    <property type="entry name" value="SprT-like_domain"/>
</dbReference>
<feature type="compositionally biased region" description="Basic and acidic residues" evidence="1">
    <location>
        <begin position="202"/>
        <end position="215"/>
    </location>
</feature>
<evidence type="ECO:0000313" key="4">
    <source>
        <dbReference type="Proteomes" id="UP000835052"/>
    </source>
</evidence>
<dbReference type="AlphaFoldDB" id="A0A8S1GYB2"/>
<dbReference type="PANTHER" id="PTHR23099">
    <property type="entry name" value="TRANSCRIPTIONAL REGULATOR"/>
    <property type="match status" value="1"/>
</dbReference>
<feature type="compositionally biased region" description="Basic and acidic residues" evidence="1">
    <location>
        <begin position="128"/>
        <end position="138"/>
    </location>
</feature>
<feature type="region of interest" description="Disordered" evidence="1">
    <location>
        <begin position="1"/>
        <end position="50"/>
    </location>
</feature>
<dbReference type="GO" id="GO:0006974">
    <property type="term" value="P:DNA damage response"/>
    <property type="evidence" value="ECO:0007669"/>
    <property type="project" value="UniProtKB-ARBA"/>
</dbReference>